<dbReference type="PANTHER" id="PTHR46951:SF2">
    <property type="entry name" value="BED-TYPE DOMAIN-CONTAINING PROTEIN"/>
    <property type="match status" value="1"/>
</dbReference>
<dbReference type="PANTHER" id="PTHR46951">
    <property type="entry name" value="BED-TYPE DOMAIN-CONTAINING PROTEIN"/>
    <property type="match status" value="1"/>
</dbReference>
<dbReference type="EMBL" id="CACSLK010015803">
    <property type="protein sequence ID" value="CAA0817357.1"/>
    <property type="molecule type" value="Genomic_DNA"/>
</dbReference>
<organism evidence="2 3">
    <name type="scientific">Striga hermonthica</name>
    <name type="common">Purple witchweed</name>
    <name type="synonym">Buchnera hermonthica</name>
    <dbReference type="NCBI Taxonomy" id="68872"/>
    <lineage>
        <taxon>Eukaryota</taxon>
        <taxon>Viridiplantae</taxon>
        <taxon>Streptophyta</taxon>
        <taxon>Embryophyta</taxon>
        <taxon>Tracheophyta</taxon>
        <taxon>Spermatophyta</taxon>
        <taxon>Magnoliopsida</taxon>
        <taxon>eudicotyledons</taxon>
        <taxon>Gunneridae</taxon>
        <taxon>Pentapetalae</taxon>
        <taxon>asterids</taxon>
        <taxon>lamiids</taxon>
        <taxon>Lamiales</taxon>
        <taxon>Orobanchaceae</taxon>
        <taxon>Buchnereae</taxon>
        <taxon>Striga</taxon>
    </lineage>
</organism>
<keyword evidence="3" id="KW-1185">Reference proteome</keyword>
<feature type="compositionally biased region" description="Polar residues" evidence="1">
    <location>
        <begin position="92"/>
        <end position="114"/>
    </location>
</feature>
<dbReference type="Proteomes" id="UP001153555">
    <property type="component" value="Unassembled WGS sequence"/>
</dbReference>
<evidence type="ECO:0000256" key="1">
    <source>
        <dbReference type="SAM" id="MobiDB-lite"/>
    </source>
</evidence>
<protein>
    <submittedName>
        <fullName evidence="2">HAT transposon superfamily</fullName>
    </submittedName>
</protein>
<evidence type="ECO:0000313" key="2">
    <source>
        <dbReference type="EMBL" id="CAA0817357.1"/>
    </source>
</evidence>
<proteinExistence type="predicted"/>
<dbReference type="OrthoDB" id="2013475at2759"/>
<accession>A0A9N7MS90</accession>
<evidence type="ECO:0000313" key="3">
    <source>
        <dbReference type="Proteomes" id="UP001153555"/>
    </source>
</evidence>
<comment type="caution">
    <text evidence="2">The sequence shown here is derived from an EMBL/GenBank/DDBJ whole genome shotgun (WGS) entry which is preliminary data.</text>
</comment>
<dbReference type="AlphaFoldDB" id="A0A9N7MS90"/>
<feature type="region of interest" description="Disordered" evidence="1">
    <location>
        <begin position="92"/>
        <end position="116"/>
    </location>
</feature>
<gene>
    <name evidence="2" type="ORF">SHERM_01076</name>
</gene>
<name>A0A9N7MS90_STRHE</name>
<reference evidence="2" key="1">
    <citation type="submission" date="2019-12" db="EMBL/GenBank/DDBJ databases">
        <authorList>
            <person name="Scholes J."/>
        </authorList>
    </citation>
    <scope>NUCLEOTIDE SEQUENCE</scope>
</reference>
<sequence>MTTNKDIGWKYAIKVDGERSTECKFCHHRSNGGITRVKEHLEQTLKGVAPCDKVPVEVSKEIRDSLQTFKTLKNKRNELLWEIGAVPTGSRLSQSISDTDGFSQGGSNSHSKGTGTLDKFVLSEPRQTTINSAYKKELKKQIDRCVARFVYSARLSFNVVNDPHCLPLIEGIGEYGKGYKPPSMHELRTRLLKSEEVKDELYACMDQMLSPDDRLQVDIQLDFYDNAQGEFGSPIAKKSRMLRSPEDPALPNNTTWLVDDELFEGDPIVSMPSETFFDSLMDSDKRVENEDQNHSPIMKKKRVGESSTNIELLLRYEVVESPTMPI</sequence>